<evidence type="ECO:0000313" key="3">
    <source>
        <dbReference type="Proteomes" id="UP000316331"/>
    </source>
</evidence>
<dbReference type="OrthoDB" id="3432435at2"/>
<feature type="compositionally biased region" description="Basic and acidic residues" evidence="1">
    <location>
        <begin position="35"/>
        <end position="44"/>
    </location>
</feature>
<evidence type="ECO:0000256" key="1">
    <source>
        <dbReference type="SAM" id="MobiDB-lite"/>
    </source>
</evidence>
<proteinExistence type="predicted"/>
<reference evidence="2 3" key="1">
    <citation type="submission" date="2019-06" db="EMBL/GenBank/DDBJ databases">
        <title>Sequencing the genomes of 1000 actinobacteria strains.</title>
        <authorList>
            <person name="Klenk H.-P."/>
        </authorList>
    </citation>
    <scope>NUCLEOTIDE SEQUENCE [LARGE SCALE GENOMIC DNA]</scope>
    <source>
        <strain evidence="2 3">DSM 103495</strain>
    </source>
</reference>
<organism evidence="2 3">
    <name type="scientific">Nocardia bhagyanarayanae</name>
    <dbReference type="NCBI Taxonomy" id="1215925"/>
    <lineage>
        <taxon>Bacteria</taxon>
        <taxon>Bacillati</taxon>
        <taxon>Actinomycetota</taxon>
        <taxon>Actinomycetes</taxon>
        <taxon>Mycobacteriales</taxon>
        <taxon>Nocardiaceae</taxon>
        <taxon>Nocardia</taxon>
    </lineage>
</organism>
<dbReference type="AlphaFoldDB" id="A0A543EXY7"/>
<comment type="caution">
    <text evidence="2">The sequence shown here is derived from an EMBL/GenBank/DDBJ whole genome shotgun (WGS) entry which is preliminary data.</text>
</comment>
<dbReference type="EMBL" id="VFPG01000002">
    <property type="protein sequence ID" value="TQM26448.1"/>
    <property type="molecule type" value="Genomic_DNA"/>
</dbReference>
<sequence length="69" mass="7970">MLRVERDELLSLIRPASVLEDGGGMSTQVKRTLRERRSDRPVKDCDTMQSKFDRLIAPDRLLSPRSDKQ</sequence>
<protein>
    <submittedName>
        <fullName evidence="2">Uncharacterized protein</fullName>
    </submittedName>
</protein>
<dbReference type="RefSeq" id="WP_141812987.1">
    <property type="nucleotide sequence ID" value="NZ_VFPG01000002.1"/>
</dbReference>
<accession>A0A543EXY7</accession>
<evidence type="ECO:0000313" key="2">
    <source>
        <dbReference type="EMBL" id="TQM26448.1"/>
    </source>
</evidence>
<feature type="region of interest" description="Disordered" evidence="1">
    <location>
        <begin position="21"/>
        <end position="44"/>
    </location>
</feature>
<gene>
    <name evidence="2" type="ORF">FB390_6642</name>
</gene>
<keyword evidence="3" id="KW-1185">Reference proteome</keyword>
<name>A0A543EXY7_9NOCA</name>
<dbReference type="Proteomes" id="UP000316331">
    <property type="component" value="Unassembled WGS sequence"/>
</dbReference>